<dbReference type="PANTHER" id="PTHR24189">
    <property type="entry name" value="MYOTROPHIN"/>
    <property type="match status" value="1"/>
</dbReference>
<keyword evidence="2 3" id="KW-0040">ANK repeat</keyword>
<dbReference type="SMART" id="SM00248">
    <property type="entry name" value="ANK"/>
    <property type="match status" value="5"/>
</dbReference>
<dbReference type="InterPro" id="IPR002110">
    <property type="entry name" value="Ankyrin_rpt"/>
</dbReference>
<evidence type="ECO:0000256" key="1">
    <source>
        <dbReference type="ARBA" id="ARBA00022737"/>
    </source>
</evidence>
<evidence type="ECO:0000313" key="6">
    <source>
        <dbReference type="Proteomes" id="UP000794436"/>
    </source>
</evidence>
<dbReference type="SUPFAM" id="SSF48403">
    <property type="entry name" value="Ankyrin repeat"/>
    <property type="match status" value="1"/>
</dbReference>
<dbReference type="AlphaFoldDB" id="A0A8K1CJJ1"/>
<evidence type="ECO:0000313" key="5">
    <source>
        <dbReference type="EMBL" id="TMW64219.1"/>
    </source>
</evidence>
<evidence type="ECO:0000256" key="4">
    <source>
        <dbReference type="SAM" id="MobiDB-lite"/>
    </source>
</evidence>
<name>A0A8K1CJJ1_PYTOL</name>
<dbReference type="Gene3D" id="1.25.40.20">
    <property type="entry name" value="Ankyrin repeat-containing domain"/>
    <property type="match status" value="2"/>
</dbReference>
<feature type="region of interest" description="Disordered" evidence="4">
    <location>
        <begin position="79"/>
        <end position="103"/>
    </location>
</feature>
<dbReference type="OrthoDB" id="341259at2759"/>
<keyword evidence="6" id="KW-1185">Reference proteome</keyword>
<dbReference type="PROSITE" id="PS50088">
    <property type="entry name" value="ANK_REPEAT"/>
    <property type="match status" value="1"/>
</dbReference>
<dbReference type="Pfam" id="PF12796">
    <property type="entry name" value="Ank_2"/>
    <property type="match status" value="1"/>
</dbReference>
<feature type="repeat" description="ANK" evidence="3">
    <location>
        <begin position="144"/>
        <end position="176"/>
    </location>
</feature>
<organism evidence="5 6">
    <name type="scientific">Pythium oligandrum</name>
    <name type="common">Mycoparasitic fungus</name>
    <dbReference type="NCBI Taxonomy" id="41045"/>
    <lineage>
        <taxon>Eukaryota</taxon>
        <taxon>Sar</taxon>
        <taxon>Stramenopiles</taxon>
        <taxon>Oomycota</taxon>
        <taxon>Peronosporomycetes</taxon>
        <taxon>Pythiales</taxon>
        <taxon>Pythiaceae</taxon>
        <taxon>Pythium</taxon>
    </lineage>
</organism>
<evidence type="ECO:0000256" key="2">
    <source>
        <dbReference type="ARBA" id="ARBA00023043"/>
    </source>
</evidence>
<dbReference type="PANTHER" id="PTHR24189:SF50">
    <property type="entry name" value="ANKYRIN REPEAT AND SOCS BOX PROTEIN 2"/>
    <property type="match status" value="1"/>
</dbReference>
<dbReference type="InterPro" id="IPR050745">
    <property type="entry name" value="Multifunctional_regulatory"/>
</dbReference>
<dbReference type="Proteomes" id="UP000794436">
    <property type="component" value="Unassembled WGS sequence"/>
</dbReference>
<comment type="caution">
    <text evidence="5">The sequence shown here is derived from an EMBL/GenBank/DDBJ whole genome shotgun (WGS) entry which is preliminary data.</text>
</comment>
<protein>
    <submittedName>
        <fullName evidence="5">Uncharacterized protein</fullName>
    </submittedName>
</protein>
<dbReference type="InterPro" id="IPR036770">
    <property type="entry name" value="Ankyrin_rpt-contain_sf"/>
</dbReference>
<dbReference type="EMBL" id="SPLM01000040">
    <property type="protein sequence ID" value="TMW64219.1"/>
    <property type="molecule type" value="Genomic_DNA"/>
</dbReference>
<accession>A0A8K1CJJ1</accession>
<feature type="compositionally biased region" description="Acidic residues" evidence="4">
    <location>
        <begin position="79"/>
        <end position="96"/>
    </location>
</feature>
<reference evidence="5" key="1">
    <citation type="submission" date="2019-03" db="EMBL/GenBank/DDBJ databases">
        <title>Long read genome sequence of the mycoparasitic Pythium oligandrum ATCC 38472 isolated from sugarbeet rhizosphere.</title>
        <authorList>
            <person name="Gaulin E."/>
        </authorList>
    </citation>
    <scope>NUCLEOTIDE SEQUENCE</scope>
    <source>
        <strain evidence="5">ATCC 38472_TT</strain>
    </source>
</reference>
<gene>
    <name evidence="5" type="ORF">Poli38472_012841</name>
</gene>
<evidence type="ECO:0000256" key="3">
    <source>
        <dbReference type="PROSITE-ProRule" id="PRU00023"/>
    </source>
</evidence>
<sequence>MADAELARAAATLGMNDDGEQQDAVRQSVLSADAAQFQATLAKYALTSETPLVFLMNWFHQWQHEYEVYAQVLETELAQADDSDEEEEEDAEETEENDKKSADFIEKDLEELEEEAEKIFTGFGAIAATLLESVESVDTVLDRHGWTLLMQAANSGLRELLDKVVAMGADVNFNGKAKDGVNALYLAVSSNHTNEAMVLLKNGAIASATKVVKSRAETETEAANEEEATEATDEEEDCAFFQACRMGELSVLEEMLALGVDVNYALPTGGDCALHVAVMFEMQDVVELLVANDALMVNAKNHSGQTCLFGCSNLELARYLVEHGVDPRVKDSDDETAFSVAHALGDDQVAEFLKPLSA</sequence>
<proteinExistence type="predicted"/>
<keyword evidence="1" id="KW-0677">Repeat</keyword>